<dbReference type="Proteomes" id="UP001359559">
    <property type="component" value="Unassembled WGS sequence"/>
</dbReference>
<sequence length="96" mass="9882">MGSSKAPSWSDQWGTGGFGSEHYYEEDGKLKKSGSSTKMADAKAVASAGVDKAKAAAIVGADKAKSAAVVGAQKVKSGTSAGLKWVKNQYQKRTAK</sequence>
<evidence type="ECO:0000313" key="2">
    <source>
        <dbReference type="Proteomes" id="UP001359559"/>
    </source>
</evidence>
<name>A0AAN9EUQ6_CLITE</name>
<dbReference type="PANTHER" id="PTHR33386:SF13">
    <property type="entry name" value="EXPRESSED PROTEIN"/>
    <property type="match status" value="1"/>
</dbReference>
<dbReference type="EMBL" id="JAYKXN010000008">
    <property type="protein sequence ID" value="KAK7263518.1"/>
    <property type="molecule type" value="Genomic_DNA"/>
</dbReference>
<organism evidence="1 2">
    <name type="scientific">Clitoria ternatea</name>
    <name type="common">Butterfly pea</name>
    <dbReference type="NCBI Taxonomy" id="43366"/>
    <lineage>
        <taxon>Eukaryota</taxon>
        <taxon>Viridiplantae</taxon>
        <taxon>Streptophyta</taxon>
        <taxon>Embryophyta</taxon>
        <taxon>Tracheophyta</taxon>
        <taxon>Spermatophyta</taxon>
        <taxon>Magnoliopsida</taxon>
        <taxon>eudicotyledons</taxon>
        <taxon>Gunneridae</taxon>
        <taxon>Pentapetalae</taxon>
        <taxon>rosids</taxon>
        <taxon>fabids</taxon>
        <taxon>Fabales</taxon>
        <taxon>Fabaceae</taxon>
        <taxon>Papilionoideae</taxon>
        <taxon>50 kb inversion clade</taxon>
        <taxon>NPAAA clade</taxon>
        <taxon>indigoferoid/millettioid clade</taxon>
        <taxon>Phaseoleae</taxon>
        <taxon>Clitoria</taxon>
    </lineage>
</organism>
<dbReference type="PANTHER" id="PTHR33386">
    <property type="entry name" value="OS02G0740600 PROTEIN"/>
    <property type="match status" value="1"/>
</dbReference>
<keyword evidence="2" id="KW-1185">Reference proteome</keyword>
<evidence type="ECO:0000313" key="1">
    <source>
        <dbReference type="EMBL" id="KAK7263518.1"/>
    </source>
</evidence>
<accession>A0AAN9EUQ6</accession>
<comment type="caution">
    <text evidence="1">The sequence shown here is derived from an EMBL/GenBank/DDBJ whole genome shotgun (WGS) entry which is preliminary data.</text>
</comment>
<protein>
    <submittedName>
        <fullName evidence="1">Uncharacterized protein</fullName>
    </submittedName>
</protein>
<gene>
    <name evidence="1" type="ORF">RJT34_31109</name>
</gene>
<dbReference type="AlphaFoldDB" id="A0AAN9EUQ6"/>
<proteinExistence type="predicted"/>
<reference evidence="1 2" key="1">
    <citation type="submission" date="2024-01" db="EMBL/GenBank/DDBJ databases">
        <title>The genomes of 5 underutilized Papilionoideae crops provide insights into root nodulation and disease resistance.</title>
        <authorList>
            <person name="Yuan L."/>
        </authorList>
    </citation>
    <scope>NUCLEOTIDE SEQUENCE [LARGE SCALE GENOMIC DNA]</scope>
    <source>
        <strain evidence="1">LY-2023</strain>
        <tissue evidence="1">Leaf</tissue>
    </source>
</reference>